<feature type="transmembrane region" description="Helical" evidence="1">
    <location>
        <begin position="204"/>
        <end position="228"/>
    </location>
</feature>
<feature type="transmembrane region" description="Helical" evidence="1">
    <location>
        <begin position="122"/>
        <end position="150"/>
    </location>
</feature>
<organism evidence="2 3">
    <name type="scientific">Sutterella wadsworthensis 2_1_59BFAA</name>
    <dbReference type="NCBI Taxonomy" id="742823"/>
    <lineage>
        <taxon>Bacteria</taxon>
        <taxon>Pseudomonadati</taxon>
        <taxon>Pseudomonadota</taxon>
        <taxon>Betaproteobacteria</taxon>
        <taxon>Burkholderiales</taxon>
        <taxon>Sutterellaceae</taxon>
        <taxon>Sutterella</taxon>
    </lineage>
</organism>
<evidence type="ECO:0000256" key="1">
    <source>
        <dbReference type="SAM" id="Phobius"/>
    </source>
</evidence>
<dbReference type="EMBL" id="ADMG01000037">
    <property type="protein sequence ID" value="EKB30648.1"/>
    <property type="molecule type" value="Genomic_DNA"/>
</dbReference>
<proteinExistence type="predicted"/>
<keyword evidence="3" id="KW-1185">Reference proteome</keyword>
<dbReference type="RefSeq" id="WP_005436041.1">
    <property type="nucleotide sequence ID" value="NZ_JH815518.1"/>
</dbReference>
<keyword evidence="1" id="KW-0812">Transmembrane</keyword>
<name>K1JVG3_9BURK</name>
<feature type="transmembrane region" description="Helical" evidence="1">
    <location>
        <begin position="6"/>
        <end position="26"/>
    </location>
</feature>
<evidence type="ECO:0000313" key="3">
    <source>
        <dbReference type="Proteomes" id="UP000005835"/>
    </source>
</evidence>
<evidence type="ECO:0000313" key="2">
    <source>
        <dbReference type="EMBL" id="EKB30648.1"/>
    </source>
</evidence>
<dbReference type="STRING" id="742823.HMPREF9465_01695"/>
<sequence>MPFSPILSVLVCLTSAAVFAACVLFIRSARHRAILHELLAHPARQALAVFAAATLGAALLSAMPIDRDGRTDTLLQATIEATGAGLPEMSASAPFAVVDDHGRQLMHAGERLSSETPPLIHIIKYTLVALIAGGVTSFASILFTAAIIGARKGQNLATGITMLSSFYWRPGMLTGTALWMILTWLLLLWPDWHVLGTTAAGTDVMAMVAGLLPWGTCAAFWYLVFAYWRNIRA</sequence>
<accession>K1JVG3</accession>
<dbReference type="PATRIC" id="fig|742823.3.peg.1690"/>
<feature type="transmembrane region" description="Helical" evidence="1">
    <location>
        <begin position="46"/>
        <end position="65"/>
    </location>
</feature>
<keyword evidence="1" id="KW-0472">Membrane</keyword>
<comment type="caution">
    <text evidence="2">The sequence shown here is derived from an EMBL/GenBank/DDBJ whole genome shotgun (WGS) entry which is preliminary data.</text>
</comment>
<dbReference type="AlphaFoldDB" id="K1JVG3"/>
<feature type="transmembrane region" description="Helical" evidence="1">
    <location>
        <begin position="171"/>
        <end position="189"/>
    </location>
</feature>
<dbReference type="Proteomes" id="UP000005835">
    <property type="component" value="Unassembled WGS sequence"/>
</dbReference>
<gene>
    <name evidence="2" type="ORF">HMPREF9465_01695</name>
</gene>
<reference evidence="2 3" key="1">
    <citation type="submission" date="2012-05" db="EMBL/GenBank/DDBJ databases">
        <title>The Genome Sequence of Sutterella wadsworthensis 2_1_59BFAA.</title>
        <authorList>
            <consortium name="The Broad Institute Genome Sequencing Platform"/>
            <person name="Earl A."/>
            <person name="Ward D."/>
            <person name="Feldgarden M."/>
            <person name="Gevers D."/>
            <person name="Daigneault M."/>
            <person name="Strauss J."/>
            <person name="Allen-Vercoe E."/>
            <person name="Walker B."/>
            <person name="Young S.K."/>
            <person name="Zeng Q."/>
            <person name="Gargeya S."/>
            <person name="Fitzgerald M."/>
            <person name="Haas B."/>
            <person name="Abouelleil A."/>
            <person name="Alvarado L."/>
            <person name="Arachchi H.M."/>
            <person name="Berlin A.M."/>
            <person name="Chapman S.B."/>
            <person name="Goldberg J."/>
            <person name="Griggs A."/>
            <person name="Gujja S."/>
            <person name="Hansen M."/>
            <person name="Howarth C."/>
            <person name="Imamovic A."/>
            <person name="Larimer J."/>
            <person name="McCowen C."/>
            <person name="Montmayeur A."/>
            <person name="Murphy C."/>
            <person name="Neiman D."/>
            <person name="Pearson M."/>
            <person name="Priest M."/>
            <person name="Roberts A."/>
            <person name="Saif S."/>
            <person name="Shea T."/>
            <person name="Sisk P."/>
            <person name="Sykes S."/>
            <person name="Wortman J."/>
            <person name="Nusbaum C."/>
            <person name="Birren B."/>
        </authorList>
    </citation>
    <scope>NUCLEOTIDE SEQUENCE [LARGE SCALE GENOMIC DNA]</scope>
    <source>
        <strain evidence="2 3">2_1_59BFAA</strain>
    </source>
</reference>
<dbReference type="HOGENOM" id="CLU_1189422_0_0_4"/>
<protein>
    <submittedName>
        <fullName evidence="2">Uncharacterized protein</fullName>
    </submittedName>
</protein>
<keyword evidence="1" id="KW-1133">Transmembrane helix</keyword>